<evidence type="ECO:0000313" key="10">
    <source>
        <dbReference type="EMBL" id="MBO8407024.1"/>
    </source>
</evidence>
<feature type="domain" description="Helicase C-terminal" evidence="9">
    <location>
        <begin position="462"/>
        <end position="622"/>
    </location>
</feature>
<evidence type="ECO:0000259" key="9">
    <source>
        <dbReference type="PROSITE" id="PS51194"/>
    </source>
</evidence>
<evidence type="ECO:0000256" key="5">
    <source>
        <dbReference type="ARBA" id="ARBA00022840"/>
    </source>
</evidence>
<dbReference type="GO" id="GO:0003677">
    <property type="term" value="F:DNA binding"/>
    <property type="evidence" value="ECO:0007669"/>
    <property type="project" value="UniProtKB-KW"/>
</dbReference>
<organism evidence="10 11">
    <name type="scientific">Candidatus Enterousia excrementavium</name>
    <dbReference type="NCBI Taxonomy" id="2840789"/>
    <lineage>
        <taxon>Bacteria</taxon>
        <taxon>Pseudomonadati</taxon>
        <taxon>Pseudomonadota</taxon>
        <taxon>Alphaproteobacteria</taxon>
        <taxon>Candidatus Enterousia</taxon>
    </lineage>
</organism>
<dbReference type="EMBL" id="JADINE010000015">
    <property type="protein sequence ID" value="MBO8407024.1"/>
    <property type="molecule type" value="Genomic_DNA"/>
</dbReference>
<gene>
    <name evidence="10" type="ORF">IAC77_01015</name>
</gene>
<evidence type="ECO:0000256" key="1">
    <source>
        <dbReference type="ARBA" id="ARBA00022741"/>
    </source>
</evidence>
<dbReference type="InterPro" id="IPR012340">
    <property type="entry name" value="NA-bd_OB-fold"/>
</dbReference>
<reference evidence="10" key="2">
    <citation type="journal article" date="2021" name="PeerJ">
        <title>Extensive microbial diversity within the chicken gut microbiome revealed by metagenomics and culture.</title>
        <authorList>
            <person name="Gilroy R."/>
            <person name="Ravi A."/>
            <person name="Getino M."/>
            <person name="Pursley I."/>
            <person name="Horton D.L."/>
            <person name="Alikhan N.F."/>
            <person name="Baker D."/>
            <person name="Gharbi K."/>
            <person name="Hall N."/>
            <person name="Watson M."/>
            <person name="Adriaenssens E.M."/>
            <person name="Foster-Nyarko E."/>
            <person name="Jarju S."/>
            <person name="Secka A."/>
            <person name="Antonio M."/>
            <person name="Oren A."/>
            <person name="Chaudhuri R.R."/>
            <person name="La Ragione R."/>
            <person name="Hildebrand F."/>
            <person name="Pallen M.J."/>
        </authorList>
    </citation>
    <scope>NUCLEOTIDE SEQUENCE</scope>
    <source>
        <strain evidence="10">B1-16210</strain>
    </source>
</reference>
<dbReference type="Pfam" id="PF00270">
    <property type="entry name" value="DEAD"/>
    <property type="match status" value="1"/>
</dbReference>
<dbReference type="Pfam" id="PF19833">
    <property type="entry name" value="RecG_dom3_C"/>
    <property type="match status" value="1"/>
</dbReference>
<keyword evidence="5" id="KW-0067">ATP-binding</keyword>
<dbReference type="PANTHER" id="PTHR47964">
    <property type="entry name" value="ATP-DEPENDENT DNA HELICASE HOMOLOG RECG, CHLOROPLASTIC"/>
    <property type="match status" value="1"/>
</dbReference>
<dbReference type="InterPro" id="IPR001650">
    <property type="entry name" value="Helicase_C-like"/>
</dbReference>
<dbReference type="SUPFAM" id="SSF52540">
    <property type="entry name" value="P-loop containing nucleoside triphosphate hydrolases"/>
    <property type="match status" value="2"/>
</dbReference>
<evidence type="ECO:0000256" key="3">
    <source>
        <dbReference type="ARBA" id="ARBA00022801"/>
    </source>
</evidence>
<dbReference type="SMART" id="SM00490">
    <property type="entry name" value="HELICc"/>
    <property type="match status" value="1"/>
</dbReference>
<dbReference type="Proteomes" id="UP000721442">
    <property type="component" value="Unassembled WGS sequence"/>
</dbReference>
<keyword evidence="3" id="KW-0378">Hydrolase</keyword>
<feature type="domain" description="Helicase ATP-binding" evidence="8">
    <location>
        <begin position="282"/>
        <end position="443"/>
    </location>
</feature>
<dbReference type="AlphaFoldDB" id="A0A940DF89"/>
<keyword evidence="1" id="KW-0547">Nucleotide-binding</keyword>
<dbReference type="GO" id="GO:0006281">
    <property type="term" value="P:DNA repair"/>
    <property type="evidence" value="ECO:0007669"/>
    <property type="project" value="UniProtKB-KW"/>
</dbReference>
<dbReference type="CDD" id="cd04488">
    <property type="entry name" value="RecG_wedge_OBF"/>
    <property type="match status" value="1"/>
</dbReference>
<keyword evidence="2" id="KW-0227">DNA damage</keyword>
<accession>A0A940DF89</accession>
<evidence type="ECO:0000256" key="6">
    <source>
        <dbReference type="ARBA" id="ARBA00023125"/>
    </source>
</evidence>
<dbReference type="GO" id="GO:0005524">
    <property type="term" value="F:ATP binding"/>
    <property type="evidence" value="ECO:0007669"/>
    <property type="project" value="UniProtKB-KW"/>
</dbReference>
<keyword evidence="4 10" id="KW-0347">Helicase</keyword>
<evidence type="ECO:0000256" key="7">
    <source>
        <dbReference type="ARBA" id="ARBA00023204"/>
    </source>
</evidence>
<dbReference type="PROSITE" id="PS51192">
    <property type="entry name" value="HELICASE_ATP_BIND_1"/>
    <property type="match status" value="1"/>
</dbReference>
<keyword evidence="7" id="KW-0234">DNA repair</keyword>
<evidence type="ECO:0000256" key="4">
    <source>
        <dbReference type="ARBA" id="ARBA00022806"/>
    </source>
</evidence>
<sequence>MKHELFEFLTTDLQFVKGVGPVLATRFDNVLGGRRVLDFMLHTPVYIRAREVSENVAAAEPGDVITIPLLVKSHRAGGVFRGRRRPTQIICNDKMGNSVVIQFFNVNFLDYWLKKLPVGEWRMVSGKLEHGARPTINHPDFIEEMQNADKIPSVQAIYPAGEGLTQKTFANVRDQIFNMLPDKLNGEPEPNVREFFDALRHVHYPETADDLSPNSPYIVKLAYWELLAHQSAIVISRRNRTDVRNHRTVRPQKYDLMRKFYATLPFDLTGAQTRTLREIFNDMARDVPMMRLVQGDVGSGKTIVALAAAVKMAESGAQTALLAPTDTLAQQHYAKIKPMCDKMGIICDVLTGRDKGVARREKLVSLRSGRTKIVVGTHALFSDDVEYKDLGLVIVDEQHRFGVSQREALRAKGRNPDLLALSATPIPRTLSMTIYGDMDVSIINEKPAGRLPIITTKLPIARVNELITRLKIQIDSGAKVFWVCPLVTESEASDLTAVNARFEELKKAFPHAGLVHGQMDKKQRDAVMAKFADDNSDMKILVATTVIEVGIDVPRATIIVIENAERFGLAALHQLRGRVGRGNQQSYCILLYGRNISEDGLKRLDVLTETDDGFAIAEQDLIMRGTGELLGTRQSGWINYHFVDYARHRDLFKLAASAARDMVDVDAWTRDLLFIFDRGVVISA</sequence>
<dbReference type="SMART" id="SM00487">
    <property type="entry name" value="DEXDc"/>
    <property type="match status" value="1"/>
</dbReference>
<dbReference type="PROSITE" id="PS51194">
    <property type="entry name" value="HELICASE_CTER"/>
    <property type="match status" value="1"/>
</dbReference>
<evidence type="ECO:0000313" key="11">
    <source>
        <dbReference type="Proteomes" id="UP000721442"/>
    </source>
</evidence>
<dbReference type="CDD" id="cd17992">
    <property type="entry name" value="DEXHc_RecG"/>
    <property type="match status" value="1"/>
</dbReference>
<dbReference type="PANTHER" id="PTHR47964:SF1">
    <property type="entry name" value="ATP-DEPENDENT DNA HELICASE HOMOLOG RECG, CHLOROPLASTIC"/>
    <property type="match status" value="1"/>
</dbReference>
<proteinExistence type="predicted"/>
<dbReference type="InterPro" id="IPR011545">
    <property type="entry name" value="DEAD/DEAH_box_helicase_dom"/>
</dbReference>
<dbReference type="GO" id="GO:0003678">
    <property type="term" value="F:DNA helicase activity"/>
    <property type="evidence" value="ECO:0007669"/>
    <property type="project" value="TreeGrafter"/>
</dbReference>
<evidence type="ECO:0000259" key="8">
    <source>
        <dbReference type="PROSITE" id="PS51192"/>
    </source>
</evidence>
<dbReference type="Gene3D" id="3.40.50.300">
    <property type="entry name" value="P-loop containing nucleotide triphosphate hydrolases"/>
    <property type="match status" value="2"/>
</dbReference>
<dbReference type="InterPro" id="IPR027417">
    <property type="entry name" value="P-loop_NTPase"/>
</dbReference>
<comment type="caution">
    <text evidence="10">The sequence shown here is derived from an EMBL/GenBank/DDBJ whole genome shotgun (WGS) entry which is preliminary data.</text>
</comment>
<protein>
    <submittedName>
        <fullName evidence="10">ATP-dependent DNA helicase RecG</fullName>
    </submittedName>
</protein>
<dbReference type="InterPro" id="IPR014001">
    <property type="entry name" value="Helicase_ATP-bd"/>
</dbReference>
<dbReference type="InterPro" id="IPR045562">
    <property type="entry name" value="RecG_dom3_C"/>
</dbReference>
<dbReference type="GO" id="GO:0016787">
    <property type="term" value="F:hydrolase activity"/>
    <property type="evidence" value="ECO:0007669"/>
    <property type="project" value="UniProtKB-KW"/>
</dbReference>
<keyword evidence="6" id="KW-0238">DNA-binding</keyword>
<dbReference type="Pfam" id="PF00271">
    <property type="entry name" value="Helicase_C"/>
    <property type="match status" value="1"/>
</dbReference>
<name>A0A940DF89_9PROT</name>
<dbReference type="SUPFAM" id="SSF50249">
    <property type="entry name" value="Nucleic acid-binding proteins"/>
    <property type="match status" value="1"/>
</dbReference>
<dbReference type="InterPro" id="IPR047112">
    <property type="entry name" value="RecG/Mfd"/>
</dbReference>
<reference evidence="10" key="1">
    <citation type="submission" date="2020-10" db="EMBL/GenBank/DDBJ databases">
        <authorList>
            <person name="Gilroy R."/>
        </authorList>
    </citation>
    <scope>NUCLEOTIDE SEQUENCE</scope>
    <source>
        <strain evidence="10">B1-16210</strain>
    </source>
</reference>
<evidence type="ECO:0000256" key="2">
    <source>
        <dbReference type="ARBA" id="ARBA00022763"/>
    </source>
</evidence>